<feature type="transmembrane region" description="Helical" evidence="5">
    <location>
        <begin position="68"/>
        <end position="88"/>
    </location>
</feature>
<keyword evidence="1" id="KW-1003">Cell membrane</keyword>
<evidence type="ECO:0000256" key="4">
    <source>
        <dbReference type="ARBA" id="ARBA00023136"/>
    </source>
</evidence>
<dbReference type="Proteomes" id="UP001519343">
    <property type="component" value="Unassembled WGS sequence"/>
</dbReference>
<keyword evidence="7" id="KW-1185">Reference proteome</keyword>
<evidence type="ECO:0000256" key="1">
    <source>
        <dbReference type="ARBA" id="ARBA00022475"/>
    </source>
</evidence>
<dbReference type="InterPro" id="IPR010899">
    <property type="entry name" value="UPF0344"/>
</dbReference>
<comment type="caution">
    <text evidence="6">The sequence shown here is derived from an EMBL/GenBank/DDBJ whole genome shotgun (WGS) entry which is preliminary data.</text>
</comment>
<dbReference type="RefSeq" id="WP_209809801.1">
    <property type="nucleotide sequence ID" value="NZ_JAGGKT010000003.1"/>
</dbReference>
<reference evidence="6 7" key="1">
    <citation type="submission" date="2021-03" db="EMBL/GenBank/DDBJ databases">
        <title>Genomic Encyclopedia of Type Strains, Phase IV (KMG-IV): sequencing the most valuable type-strain genomes for metagenomic binning, comparative biology and taxonomic classification.</title>
        <authorList>
            <person name="Goeker M."/>
        </authorList>
    </citation>
    <scope>NUCLEOTIDE SEQUENCE [LARGE SCALE GENOMIC DNA]</scope>
    <source>
        <strain evidence="6 7">DSM 24738</strain>
    </source>
</reference>
<gene>
    <name evidence="6" type="ORF">J2Z37_001728</name>
</gene>
<feature type="transmembrane region" description="Helical" evidence="5">
    <location>
        <begin position="14"/>
        <end position="32"/>
    </location>
</feature>
<accession>A0ABS4GN64</accession>
<feature type="transmembrane region" description="Helical" evidence="5">
    <location>
        <begin position="44"/>
        <end position="62"/>
    </location>
</feature>
<feature type="transmembrane region" description="Helical" evidence="5">
    <location>
        <begin position="100"/>
        <end position="119"/>
    </location>
</feature>
<keyword evidence="4 5" id="KW-0472">Membrane</keyword>
<evidence type="ECO:0000256" key="2">
    <source>
        <dbReference type="ARBA" id="ARBA00022692"/>
    </source>
</evidence>
<keyword evidence="2 5" id="KW-0812">Transmembrane</keyword>
<organism evidence="6 7">
    <name type="scientific">Ammoniphilus resinae</name>
    <dbReference type="NCBI Taxonomy" id="861532"/>
    <lineage>
        <taxon>Bacteria</taxon>
        <taxon>Bacillati</taxon>
        <taxon>Bacillota</taxon>
        <taxon>Bacilli</taxon>
        <taxon>Bacillales</taxon>
        <taxon>Paenibacillaceae</taxon>
        <taxon>Aneurinibacillus group</taxon>
        <taxon>Ammoniphilus</taxon>
    </lineage>
</organism>
<name>A0ABS4GN64_9BACL</name>
<dbReference type="EMBL" id="JAGGKT010000003">
    <property type="protein sequence ID" value="MBP1931727.1"/>
    <property type="molecule type" value="Genomic_DNA"/>
</dbReference>
<evidence type="ECO:0000313" key="6">
    <source>
        <dbReference type="EMBL" id="MBP1931727.1"/>
    </source>
</evidence>
<sequence>MSEKLINIFYQSHAGSWFFLILFFVISYILLSKGKVGAGRITQMLFRLFMLIMLISGIGMLIGFSFPLIYVIKGVLAVALIGIMEMLLGRVKRGEEGKTFWILFVVLLLLVLLIGFNVISF</sequence>
<keyword evidence="3 5" id="KW-1133">Transmembrane helix</keyword>
<evidence type="ECO:0000313" key="7">
    <source>
        <dbReference type="Proteomes" id="UP001519343"/>
    </source>
</evidence>
<evidence type="ECO:0000256" key="3">
    <source>
        <dbReference type="ARBA" id="ARBA00022989"/>
    </source>
</evidence>
<protein>
    <submittedName>
        <fullName evidence="6">Uncharacterized protein</fullName>
    </submittedName>
</protein>
<evidence type="ECO:0000256" key="5">
    <source>
        <dbReference type="SAM" id="Phobius"/>
    </source>
</evidence>
<proteinExistence type="predicted"/>
<dbReference type="Pfam" id="PF07457">
    <property type="entry name" value="DUF1516"/>
    <property type="match status" value="1"/>
</dbReference>